<dbReference type="Gene3D" id="3.40.50.300">
    <property type="entry name" value="P-loop containing nucleotide triphosphate hydrolases"/>
    <property type="match status" value="2"/>
</dbReference>
<dbReference type="PATRIC" id="fig|1007676.4.peg.2112"/>
<evidence type="ECO:0000256" key="5">
    <source>
        <dbReference type="ARBA" id="ARBA00022741"/>
    </source>
</evidence>
<dbReference type="InterPro" id="IPR027417">
    <property type="entry name" value="P-loop_NTPase"/>
</dbReference>
<dbReference type="GO" id="GO:0005524">
    <property type="term" value="F:ATP binding"/>
    <property type="evidence" value="ECO:0007669"/>
    <property type="project" value="UniProtKB-KW"/>
</dbReference>
<dbReference type="GO" id="GO:0042626">
    <property type="term" value="F:ATPase-coupled transmembrane transporter activity"/>
    <property type="evidence" value="ECO:0007669"/>
    <property type="project" value="TreeGrafter"/>
</dbReference>
<dbReference type="STRING" id="1007676.ABM34_10435"/>
<dbReference type="InterPro" id="IPR003593">
    <property type="entry name" value="AAA+_ATPase"/>
</dbReference>
<gene>
    <name evidence="10" type="ORF">ABM34_10435</name>
</gene>
<dbReference type="RefSeq" id="WP_048705570.1">
    <property type="nucleotide sequence ID" value="NZ_CP012034.1"/>
</dbReference>
<dbReference type="AlphaFoldDB" id="A0A0H4R2F8"/>
<dbReference type="EMBL" id="CP012034">
    <property type="protein sequence ID" value="AKP67905.1"/>
    <property type="molecule type" value="Genomic_DNA"/>
</dbReference>
<evidence type="ECO:0000313" key="10">
    <source>
        <dbReference type="EMBL" id="AKP67905.1"/>
    </source>
</evidence>
<reference evidence="11" key="1">
    <citation type="submission" date="2015-07" db="EMBL/GenBank/DDBJ databases">
        <title>Lactobacillus ginsenosidimutans/EMML 3141/ whole genome sequencing.</title>
        <authorList>
            <person name="Kim M.K."/>
            <person name="Im W.-T."/>
            <person name="Srinivasan S."/>
            <person name="Lee J.-J."/>
        </authorList>
    </citation>
    <scope>NUCLEOTIDE SEQUENCE [LARGE SCALE GENOMIC DNA]</scope>
    <source>
        <strain evidence="11">EMML 3041</strain>
    </source>
</reference>
<dbReference type="InterPro" id="IPR003439">
    <property type="entry name" value="ABC_transporter-like_ATP-bd"/>
</dbReference>
<keyword evidence="8" id="KW-0472">Membrane</keyword>
<dbReference type="SUPFAM" id="SSF52540">
    <property type="entry name" value="P-loop containing nucleoside triphosphate hydrolases"/>
    <property type="match status" value="2"/>
</dbReference>
<evidence type="ECO:0000256" key="1">
    <source>
        <dbReference type="ARBA" id="ARBA00004202"/>
    </source>
</evidence>
<keyword evidence="6" id="KW-0067">ATP-binding</keyword>
<organism evidence="10 11">
    <name type="scientific">Companilactobacillus ginsenosidimutans</name>
    <dbReference type="NCBI Taxonomy" id="1007676"/>
    <lineage>
        <taxon>Bacteria</taxon>
        <taxon>Bacillati</taxon>
        <taxon>Bacillota</taxon>
        <taxon>Bacilli</taxon>
        <taxon>Lactobacillales</taxon>
        <taxon>Lactobacillaceae</taxon>
        <taxon>Companilactobacillus</taxon>
    </lineage>
</organism>
<evidence type="ECO:0000256" key="8">
    <source>
        <dbReference type="ARBA" id="ARBA00023136"/>
    </source>
</evidence>
<dbReference type="InterPro" id="IPR050095">
    <property type="entry name" value="ECF_ABC_transporter_ATP-bd"/>
</dbReference>
<evidence type="ECO:0000256" key="6">
    <source>
        <dbReference type="ARBA" id="ARBA00022840"/>
    </source>
</evidence>
<keyword evidence="5" id="KW-0547">Nucleotide-binding</keyword>
<dbReference type="GO" id="GO:0016887">
    <property type="term" value="F:ATP hydrolysis activity"/>
    <property type="evidence" value="ECO:0007669"/>
    <property type="project" value="InterPro"/>
</dbReference>
<evidence type="ECO:0000256" key="4">
    <source>
        <dbReference type="ARBA" id="ARBA00022475"/>
    </source>
</evidence>
<dbReference type="InterPro" id="IPR017871">
    <property type="entry name" value="ABC_transporter-like_CS"/>
</dbReference>
<comment type="similarity">
    <text evidence="2">Belongs to the ABC transporter superfamily.</text>
</comment>
<dbReference type="SMART" id="SM00382">
    <property type="entry name" value="AAA"/>
    <property type="match status" value="2"/>
</dbReference>
<evidence type="ECO:0000259" key="9">
    <source>
        <dbReference type="PROSITE" id="PS50893"/>
    </source>
</evidence>
<dbReference type="KEGG" id="lgn:ABM34_10435"/>
<sequence>MDKLAIKNLTFRYKNDEPDIIKNLDFTLKTGTFNILYGASGCGKSTLMKIIAGLYPEYSGHLSSGEMFLDGKDTSDWDIQKVSRHVAILFQNPIDQFSMTTVKNEFIFTLENIGIPSSDIDNIIDSSLKRVGISGFKERKIDTLSGGELQKVSIAITLAMDADFIMLDEPFASIDMKSRGQLLSLLKDLQVNDGKTILITDHDLNGYQELIDNLYHFQDGTLEHITNQSNVFSRYQSNSCKLTFDLPIEKNEGNIINIQNLHLQNGSKTLLADTSFSIFKNKMILLTGENGTGKSTFFSALTRLHDFKGQINYQDKNILKYNQRKFARQIGFVFQDSQMQYLKLTVQEEIDLSLKYTDFKDFWTSKAVDNYLLKLKLDQLKDHVVYQLSGGQKKKLQIFEMLILGTPVLLLDEPLAGLDIDSALVVMTMIKEISERQNQTILLISHQLSGLNNFFDYHLELRNQTLEYSEVANFESIS</sequence>
<dbReference type="InterPro" id="IPR015856">
    <property type="entry name" value="ABC_transpr_CbiO/EcfA_su"/>
</dbReference>
<dbReference type="PROSITE" id="PS00211">
    <property type="entry name" value="ABC_TRANSPORTER_1"/>
    <property type="match status" value="1"/>
</dbReference>
<evidence type="ECO:0000256" key="7">
    <source>
        <dbReference type="ARBA" id="ARBA00022967"/>
    </source>
</evidence>
<dbReference type="OrthoDB" id="501320at2"/>
<dbReference type="PANTHER" id="PTHR43553">
    <property type="entry name" value="HEAVY METAL TRANSPORTER"/>
    <property type="match status" value="1"/>
</dbReference>
<feature type="domain" description="ABC transporter" evidence="9">
    <location>
        <begin position="256"/>
        <end position="477"/>
    </location>
</feature>
<dbReference type="PANTHER" id="PTHR43553:SF27">
    <property type="entry name" value="ENERGY-COUPLING FACTOR TRANSPORTER ATP-BINDING PROTEIN ECFA2"/>
    <property type="match status" value="1"/>
</dbReference>
<dbReference type="Pfam" id="PF00005">
    <property type="entry name" value="ABC_tran"/>
    <property type="match status" value="2"/>
</dbReference>
<dbReference type="CDD" id="cd03225">
    <property type="entry name" value="ABC_cobalt_CbiO_domain1"/>
    <property type="match status" value="2"/>
</dbReference>
<evidence type="ECO:0000313" key="11">
    <source>
        <dbReference type="Proteomes" id="UP000036106"/>
    </source>
</evidence>
<accession>A0A0H4R2F8</accession>
<keyword evidence="11" id="KW-1185">Reference proteome</keyword>
<keyword evidence="7" id="KW-1278">Translocase</keyword>
<keyword evidence="4" id="KW-1003">Cell membrane</keyword>
<proteinExistence type="inferred from homology"/>
<dbReference type="GO" id="GO:0043190">
    <property type="term" value="C:ATP-binding cassette (ABC) transporter complex"/>
    <property type="evidence" value="ECO:0007669"/>
    <property type="project" value="TreeGrafter"/>
</dbReference>
<protein>
    <submittedName>
        <fullName evidence="10">ABC transporter</fullName>
    </submittedName>
</protein>
<evidence type="ECO:0000256" key="2">
    <source>
        <dbReference type="ARBA" id="ARBA00005417"/>
    </source>
</evidence>
<dbReference type="PROSITE" id="PS50893">
    <property type="entry name" value="ABC_TRANSPORTER_2"/>
    <property type="match status" value="2"/>
</dbReference>
<keyword evidence="3" id="KW-0813">Transport</keyword>
<name>A0A0H4R2F8_9LACO</name>
<evidence type="ECO:0000256" key="3">
    <source>
        <dbReference type="ARBA" id="ARBA00022448"/>
    </source>
</evidence>
<dbReference type="Proteomes" id="UP000036106">
    <property type="component" value="Chromosome"/>
</dbReference>
<feature type="domain" description="ABC transporter" evidence="9">
    <location>
        <begin position="4"/>
        <end position="244"/>
    </location>
</feature>
<comment type="subcellular location">
    <subcellularLocation>
        <location evidence="1">Cell membrane</location>
        <topology evidence="1">Peripheral membrane protein</topology>
    </subcellularLocation>
</comment>